<dbReference type="Gene3D" id="3.30.390.10">
    <property type="entry name" value="Enolase-like, N-terminal domain"/>
    <property type="match status" value="1"/>
</dbReference>
<dbReference type="InterPro" id="IPR029017">
    <property type="entry name" value="Enolase-like_N"/>
</dbReference>
<dbReference type="InterPro" id="IPR020809">
    <property type="entry name" value="Enolase_CS"/>
</dbReference>
<keyword evidence="5 12" id="KW-0963">Cytoplasm</keyword>
<evidence type="ECO:0000256" key="15">
    <source>
        <dbReference type="PIRSR" id="PIRSR001400-3"/>
    </source>
</evidence>
<dbReference type="UniPathway" id="UPA00109">
    <property type="reaction ID" value="UER00187"/>
</dbReference>
<dbReference type="GO" id="GO:0005576">
    <property type="term" value="C:extracellular region"/>
    <property type="evidence" value="ECO:0007669"/>
    <property type="project" value="UniProtKB-SubCell"/>
</dbReference>
<feature type="binding site" evidence="14">
    <location>
        <position position="291"/>
    </location>
    <ligand>
        <name>substrate</name>
    </ligand>
</feature>
<dbReference type="SFLD" id="SFLDG00178">
    <property type="entry name" value="enolase"/>
    <property type="match status" value="1"/>
</dbReference>
<dbReference type="PANTHER" id="PTHR11902:SF1">
    <property type="entry name" value="ENOLASE"/>
    <property type="match status" value="1"/>
</dbReference>
<dbReference type="PIRSF" id="PIRSF001400">
    <property type="entry name" value="Enolase"/>
    <property type="match status" value="1"/>
</dbReference>
<feature type="binding site" evidence="12 15">
    <location>
        <position position="318"/>
    </location>
    <ligand>
        <name>Mg(2+)</name>
        <dbReference type="ChEBI" id="CHEBI:18420"/>
    </ligand>
</feature>
<sequence>MSKIVKVLAREIIDSRGNPTVESEVHLEGGFVGMAAAPSGASTGSREALELRDGDKSRFLGKGVLKAIEAVNGEIATALVGKDAKDQAAIDQIMIDLDGTENKSKFGANAILAVSLANAKAAAAAKGMPLFEHIAELNGTPGVFSMPLPMMNIINGGEHADNNVDIQEFMIQPVGAKTIKEAVRMGSEVFHNLAKVLKAKGLSTAVGDEGGFAPNLESNAAALAAIKDAVEGAGYVLGKDITLAMDCAASEFYDKEAGNYNMKGEGKIFTSEEFNFYLQDLANQFPIVSIEDGLDESDWDGFKHQTELLGGKLQIVGDDLFVTNTKILAEGIEKGVANSILIKFNQIGSLTETLAAIKMAKDAGYTAVISHRSGETEDATIADLAVGTAAGQIKTGSMSRSDRVAKYNQLIRIEEALGSKAPFNGLKEVKGQA</sequence>
<evidence type="ECO:0000256" key="10">
    <source>
        <dbReference type="ARBA" id="ARBA00023239"/>
    </source>
</evidence>
<dbReference type="SUPFAM" id="SSF51604">
    <property type="entry name" value="Enolase C-terminal domain-like"/>
    <property type="match status" value="1"/>
</dbReference>
<feature type="binding site" evidence="12">
    <location>
        <position position="343"/>
    </location>
    <ligand>
        <name>(2R)-2-phosphoglycerate</name>
        <dbReference type="ChEBI" id="CHEBI:58289"/>
    </ligand>
</feature>
<feature type="binding site" evidence="14">
    <location>
        <position position="159"/>
    </location>
    <ligand>
        <name>substrate</name>
    </ligand>
</feature>
<keyword evidence="6 12" id="KW-0964">Secreted</keyword>
<dbReference type="HAMAP" id="MF_00318">
    <property type="entry name" value="Enolase"/>
    <property type="match status" value="1"/>
</dbReference>
<feature type="active site" description="Proton donor" evidence="12 13">
    <location>
        <position position="209"/>
    </location>
</feature>
<keyword evidence="18" id="KW-0670">Pyruvate</keyword>
<dbReference type="Pfam" id="PF03952">
    <property type="entry name" value="Enolase_N"/>
    <property type="match status" value="1"/>
</dbReference>
<dbReference type="PRINTS" id="PR00148">
    <property type="entry name" value="ENOLASE"/>
</dbReference>
<comment type="cofactor">
    <cofactor evidence="12">
        <name>Mg(2+)</name>
        <dbReference type="ChEBI" id="CHEBI:18420"/>
    </cofactor>
    <text evidence="12">Binds a second Mg(2+) ion via substrate during catalysis.</text>
</comment>
<comment type="subunit">
    <text evidence="12">Component of the RNA degradosome, a multiprotein complex involved in RNA processing and mRNA degradation.</text>
</comment>
<keyword evidence="7 12" id="KW-0479">Metal-binding</keyword>
<feature type="active site" description="Proton acceptor" evidence="12 13">
    <location>
        <position position="343"/>
    </location>
</feature>
<feature type="binding site" evidence="14">
    <location>
        <begin position="370"/>
        <end position="373"/>
    </location>
    <ligand>
        <name>substrate</name>
    </ligand>
</feature>
<dbReference type="NCBIfam" id="TIGR01060">
    <property type="entry name" value="eno"/>
    <property type="match status" value="1"/>
</dbReference>
<dbReference type="Pfam" id="PF00113">
    <property type="entry name" value="Enolase_C"/>
    <property type="match status" value="1"/>
</dbReference>
<feature type="binding site" evidence="12">
    <location>
        <position position="394"/>
    </location>
    <ligand>
        <name>(2R)-2-phosphoglycerate</name>
        <dbReference type="ChEBI" id="CHEBI:58289"/>
    </ligand>
</feature>
<dbReference type="SFLD" id="SFLDS00001">
    <property type="entry name" value="Enolase"/>
    <property type="match status" value="1"/>
</dbReference>
<feature type="binding site" evidence="12">
    <location>
        <position position="167"/>
    </location>
    <ligand>
        <name>(2R)-2-phosphoglycerate</name>
        <dbReference type="ChEBI" id="CHEBI:58289"/>
    </ligand>
</feature>
<evidence type="ECO:0000256" key="4">
    <source>
        <dbReference type="ARBA" id="ARBA00017068"/>
    </source>
</evidence>
<evidence type="ECO:0000259" key="17">
    <source>
        <dbReference type="SMART" id="SM01193"/>
    </source>
</evidence>
<evidence type="ECO:0000256" key="14">
    <source>
        <dbReference type="PIRSR" id="PIRSR001400-2"/>
    </source>
</evidence>
<dbReference type="RefSeq" id="WP_153446323.1">
    <property type="nucleotide sequence ID" value="NZ_CP045699.1"/>
</dbReference>
<dbReference type="GO" id="GO:0004634">
    <property type="term" value="F:phosphopyruvate hydratase activity"/>
    <property type="evidence" value="ECO:0007669"/>
    <property type="project" value="UniProtKB-UniRule"/>
</dbReference>
<feature type="binding site" evidence="14">
    <location>
        <position position="318"/>
    </location>
    <ligand>
        <name>substrate</name>
    </ligand>
</feature>
<comment type="similarity">
    <text evidence="2 12">Belongs to the enolase family.</text>
</comment>
<gene>
    <name evidence="12" type="primary">eno</name>
    <name evidence="18" type="ORF">GFB47_02590</name>
</gene>
<evidence type="ECO:0000256" key="9">
    <source>
        <dbReference type="ARBA" id="ARBA00023152"/>
    </source>
</evidence>
<evidence type="ECO:0000256" key="8">
    <source>
        <dbReference type="ARBA" id="ARBA00022842"/>
    </source>
</evidence>
<dbReference type="CDD" id="cd03313">
    <property type="entry name" value="enolase"/>
    <property type="match status" value="1"/>
</dbReference>
<dbReference type="AlphaFoldDB" id="A0A5Q0TBZ5"/>
<evidence type="ECO:0000256" key="2">
    <source>
        <dbReference type="ARBA" id="ARBA00009604"/>
    </source>
</evidence>
<keyword evidence="10 12" id="KW-0456">Lyase</keyword>
<reference evidence="18 19" key="1">
    <citation type="submission" date="2019-10" db="EMBL/GenBank/DDBJ databases">
        <title>Vibrio sp. nov., isolated from Coralline algae surface.</title>
        <authorList>
            <person name="Geng Y."/>
            <person name="Zhang X."/>
        </authorList>
    </citation>
    <scope>NUCLEOTIDE SEQUENCE [LARGE SCALE GENOMIC DNA]</scope>
    <source>
        <strain evidence="18 19">SM1977</strain>
    </source>
</reference>
<evidence type="ECO:0000256" key="11">
    <source>
        <dbReference type="ARBA" id="ARBA00045763"/>
    </source>
</evidence>
<dbReference type="PROSITE" id="PS00164">
    <property type="entry name" value="ENOLASE"/>
    <property type="match status" value="1"/>
</dbReference>
<dbReference type="FunFam" id="3.30.390.10:FF:000001">
    <property type="entry name" value="Enolase"/>
    <property type="match status" value="1"/>
</dbReference>
<dbReference type="SFLD" id="SFLDF00002">
    <property type="entry name" value="enolase"/>
    <property type="match status" value="1"/>
</dbReference>
<feature type="binding site" evidence="12">
    <location>
        <position position="372"/>
    </location>
    <ligand>
        <name>(2R)-2-phosphoglycerate</name>
        <dbReference type="ChEBI" id="CHEBI:58289"/>
    </ligand>
</feature>
<feature type="binding site" evidence="12 15">
    <location>
        <position position="246"/>
    </location>
    <ligand>
        <name>Mg(2+)</name>
        <dbReference type="ChEBI" id="CHEBI:18420"/>
    </ligand>
</feature>
<feature type="binding site" evidence="14">
    <location>
        <position position="168"/>
    </location>
    <ligand>
        <name>substrate</name>
    </ligand>
</feature>
<organism evidence="18 19">
    <name type="scientific">Vibrio algicola</name>
    <dbReference type="NCBI Taxonomy" id="2662262"/>
    <lineage>
        <taxon>Bacteria</taxon>
        <taxon>Pseudomonadati</taxon>
        <taxon>Pseudomonadota</taxon>
        <taxon>Gammaproteobacteria</taxon>
        <taxon>Vibrionales</taxon>
        <taxon>Vibrionaceae</taxon>
        <taxon>Vibrio</taxon>
    </lineage>
</organism>
<evidence type="ECO:0000256" key="7">
    <source>
        <dbReference type="ARBA" id="ARBA00022723"/>
    </source>
</evidence>
<feature type="binding site" evidence="12">
    <location>
        <position position="373"/>
    </location>
    <ligand>
        <name>(2R)-2-phosphoglycerate</name>
        <dbReference type="ChEBI" id="CHEBI:58289"/>
    </ligand>
</feature>
<dbReference type="InterPro" id="IPR020810">
    <property type="entry name" value="Enolase_C"/>
</dbReference>
<dbReference type="InterPro" id="IPR020811">
    <property type="entry name" value="Enolase_N"/>
</dbReference>
<dbReference type="EMBL" id="CP045699">
    <property type="protein sequence ID" value="QGA64400.1"/>
    <property type="molecule type" value="Genomic_DNA"/>
</dbReference>
<feature type="binding site" evidence="14">
    <location>
        <position position="394"/>
    </location>
    <ligand>
        <name>substrate</name>
    </ligand>
</feature>
<dbReference type="FunFam" id="3.20.20.120:FF:000001">
    <property type="entry name" value="Enolase"/>
    <property type="match status" value="1"/>
</dbReference>
<evidence type="ECO:0000256" key="1">
    <source>
        <dbReference type="ARBA" id="ARBA00005031"/>
    </source>
</evidence>
<comment type="catalytic activity">
    <reaction evidence="12">
        <text>(2R)-2-phosphoglycerate = phosphoenolpyruvate + H2O</text>
        <dbReference type="Rhea" id="RHEA:10164"/>
        <dbReference type="ChEBI" id="CHEBI:15377"/>
        <dbReference type="ChEBI" id="CHEBI:58289"/>
        <dbReference type="ChEBI" id="CHEBI:58702"/>
        <dbReference type="EC" id="4.2.1.11"/>
    </reaction>
</comment>
<comment type="cofactor">
    <cofactor evidence="15">
        <name>Mg(2+)</name>
        <dbReference type="ChEBI" id="CHEBI:18420"/>
    </cofactor>
    <text evidence="15">Mg(2+) is required for catalysis and for stabilizing the dimer.</text>
</comment>
<name>A0A5Q0TBZ5_9VIBR</name>
<keyword evidence="8 12" id="KW-0460">Magnesium</keyword>
<feature type="domain" description="Enolase N-terminal" evidence="17">
    <location>
        <begin position="4"/>
        <end position="134"/>
    </location>
</feature>
<protein>
    <recommendedName>
        <fullName evidence="4 12">Enolase</fullName>
        <ecNumber evidence="3 12">4.2.1.11</ecNumber>
    </recommendedName>
    <alternativeName>
        <fullName evidence="12">2-phospho-D-glycerate hydro-lyase</fullName>
    </alternativeName>
    <alternativeName>
        <fullName evidence="12">2-phosphoglycerate dehydratase</fullName>
    </alternativeName>
</protein>
<dbReference type="EC" id="4.2.1.11" evidence="3 12"/>
<dbReference type="PANTHER" id="PTHR11902">
    <property type="entry name" value="ENOLASE"/>
    <property type="match status" value="1"/>
</dbReference>
<feature type="binding site" evidence="12 15">
    <location>
        <position position="291"/>
    </location>
    <ligand>
        <name>Mg(2+)</name>
        <dbReference type="ChEBI" id="CHEBI:18420"/>
    </ligand>
</feature>
<evidence type="ECO:0000256" key="3">
    <source>
        <dbReference type="ARBA" id="ARBA00012058"/>
    </source>
</evidence>
<proteinExistence type="inferred from homology"/>
<keyword evidence="19" id="KW-1185">Reference proteome</keyword>
<dbReference type="GO" id="GO:0006096">
    <property type="term" value="P:glycolytic process"/>
    <property type="evidence" value="ECO:0007669"/>
    <property type="project" value="UniProtKB-UniRule"/>
</dbReference>
<accession>A0A5Q0TBZ5</accession>
<dbReference type="SUPFAM" id="SSF54826">
    <property type="entry name" value="Enolase N-terminal domain-like"/>
    <property type="match status" value="1"/>
</dbReference>
<evidence type="ECO:0000259" key="16">
    <source>
        <dbReference type="SMART" id="SM01192"/>
    </source>
</evidence>
<evidence type="ECO:0000256" key="13">
    <source>
        <dbReference type="PIRSR" id="PIRSR001400-1"/>
    </source>
</evidence>
<dbReference type="InterPro" id="IPR000941">
    <property type="entry name" value="Enolase"/>
</dbReference>
<dbReference type="SMART" id="SM01193">
    <property type="entry name" value="Enolase_N"/>
    <property type="match status" value="1"/>
</dbReference>
<dbReference type="SMART" id="SM01192">
    <property type="entry name" value="Enolase_C"/>
    <property type="match status" value="1"/>
</dbReference>
<comment type="function">
    <text evidence="11 12">Catalyzes the reversible conversion of 2-phosphoglycerate (2-PG) into phosphoenolpyruvate (PEP). It is essential for the degradation of carbohydrates via glycolysis.</text>
</comment>
<comment type="subcellular location">
    <subcellularLocation>
        <location evidence="12">Cytoplasm</location>
    </subcellularLocation>
    <subcellularLocation>
        <location evidence="12">Secreted</location>
    </subcellularLocation>
    <subcellularLocation>
        <location evidence="12">Cell surface</location>
    </subcellularLocation>
    <text evidence="12">Fractions of enolase are present in both the cytoplasm and on the cell surface.</text>
</comment>
<evidence type="ECO:0000256" key="6">
    <source>
        <dbReference type="ARBA" id="ARBA00022525"/>
    </source>
</evidence>
<evidence type="ECO:0000256" key="5">
    <source>
        <dbReference type="ARBA" id="ARBA00022490"/>
    </source>
</evidence>
<dbReference type="GO" id="GO:0009986">
    <property type="term" value="C:cell surface"/>
    <property type="evidence" value="ECO:0007669"/>
    <property type="project" value="UniProtKB-SubCell"/>
</dbReference>
<keyword evidence="9 12" id="KW-0324">Glycolysis</keyword>
<dbReference type="Proteomes" id="UP000348942">
    <property type="component" value="Chromosome 1"/>
</dbReference>
<evidence type="ECO:0000313" key="18">
    <source>
        <dbReference type="EMBL" id="QGA64400.1"/>
    </source>
</evidence>
<dbReference type="Gene3D" id="3.20.20.120">
    <property type="entry name" value="Enolase-like C-terminal domain"/>
    <property type="match status" value="1"/>
</dbReference>
<evidence type="ECO:0000256" key="12">
    <source>
        <dbReference type="HAMAP-Rule" id="MF_00318"/>
    </source>
</evidence>
<dbReference type="GO" id="GO:0000015">
    <property type="term" value="C:phosphopyruvate hydratase complex"/>
    <property type="evidence" value="ECO:0007669"/>
    <property type="project" value="InterPro"/>
</dbReference>
<dbReference type="GO" id="GO:0000287">
    <property type="term" value="F:magnesium ion binding"/>
    <property type="evidence" value="ECO:0007669"/>
    <property type="project" value="UniProtKB-UniRule"/>
</dbReference>
<evidence type="ECO:0000313" key="19">
    <source>
        <dbReference type="Proteomes" id="UP000348942"/>
    </source>
</evidence>
<feature type="domain" description="Enolase C-terminal TIM barrel" evidence="16">
    <location>
        <begin position="143"/>
        <end position="431"/>
    </location>
</feature>
<dbReference type="InterPro" id="IPR036849">
    <property type="entry name" value="Enolase-like_C_sf"/>
</dbReference>
<comment type="pathway">
    <text evidence="1 12">Carbohydrate degradation; glycolysis; pyruvate from D-glyceraldehyde 3-phosphate: step 4/5.</text>
</comment>